<protein>
    <recommendedName>
        <fullName evidence="6">Transposon protein, putative, CACTA, En/Spm sub-class</fullName>
    </recommendedName>
</protein>
<evidence type="ECO:0000313" key="5">
    <source>
        <dbReference type="Proteomes" id="UP001231189"/>
    </source>
</evidence>
<dbReference type="InterPro" id="IPR041588">
    <property type="entry name" value="Integrase_H2C2"/>
</dbReference>
<dbReference type="PANTHER" id="PTHR35046">
    <property type="entry name" value="ZINC KNUCKLE (CCHC-TYPE) FAMILY PROTEIN"/>
    <property type="match status" value="1"/>
</dbReference>
<feature type="compositionally biased region" description="Polar residues" evidence="1">
    <location>
        <begin position="207"/>
        <end position="222"/>
    </location>
</feature>
<dbReference type="Proteomes" id="UP001231189">
    <property type="component" value="Unassembled WGS sequence"/>
</dbReference>
<feature type="domain" description="Transposase-associated" evidence="2">
    <location>
        <begin position="563"/>
        <end position="620"/>
    </location>
</feature>
<dbReference type="Pfam" id="PF13963">
    <property type="entry name" value="Transpos_assoc"/>
    <property type="match status" value="1"/>
</dbReference>
<dbReference type="PANTHER" id="PTHR35046:SF9">
    <property type="entry name" value="RNA-DIRECTED DNA POLYMERASE"/>
    <property type="match status" value="1"/>
</dbReference>
<dbReference type="InterPro" id="IPR029480">
    <property type="entry name" value="Transpos_assoc"/>
</dbReference>
<evidence type="ECO:0000256" key="1">
    <source>
        <dbReference type="SAM" id="MobiDB-lite"/>
    </source>
</evidence>
<feature type="compositionally biased region" description="Polar residues" evidence="1">
    <location>
        <begin position="832"/>
        <end position="844"/>
    </location>
</feature>
<dbReference type="Pfam" id="PF17921">
    <property type="entry name" value="Integrase_H2C2"/>
    <property type="match status" value="1"/>
</dbReference>
<name>A0AAD8W126_LOLMU</name>
<proteinExistence type="predicted"/>
<evidence type="ECO:0008006" key="6">
    <source>
        <dbReference type="Google" id="ProtNLM"/>
    </source>
</evidence>
<feature type="region of interest" description="Disordered" evidence="1">
    <location>
        <begin position="486"/>
        <end position="535"/>
    </location>
</feature>
<comment type="caution">
    <text evidence="4">The sequence shown here is derived from an EMBL/GenBank/DDBJ whole genome shotgun (WGS) entry which is preliminary data.</text>
</comment>
<evidence type="ECO:0000259" key="3">
    <source>
        <dbReference type="Pfam" id="PF17921"/>
    </source>
</evidence>
<feature type="region of interest" description="Disordered" evidence="1">
    <location>
        <begin position="186"/>
        <end position="240"/>
    </location>
</feature>
<evidence type="ECO:0000259" key="2">
    <source>
        <dbReference type="Pfam" id="PF13963"/>
    </source>
</evidence>
<dbReference type="AlphaFoldDB" id="A0AAD8W126"/>
<organism evidence="4 5">
    <name type="scientific">Lolium multiflorum</name>
    <name type="common">Italian ryegrass</name>
    <name type="synonym">Lolium perenne subsp. multiflorum</name>
    <dbReference type="NCBI Taxonomy" id="4521"/>
    <lineage>
        <taxon>Eukaryota</taxon>
        <taxon>Viridiplantae</taxon>
        <taxon>Streptophyta</taxon>
        <taxon>Embryophyta</taxon>
        <taxon>Tracheophyta</taxon>
        <taxon>Spermatophyta</taxon>
        <taxon>Magnoliopsida</taxon>
        <taxon>Liliopsida</taxon>
        <taxon>Poales</taxon>
        <taxon>Poaceae</taxon>
        <taxon>BOP clade</taxon>
        <taxon>Pooideae</taxon>
        <taxon>Poodae</taxon>
        <taxon>Poeae</taxon>
        <taxon>Poeae Chloroplast Group 2 (Poeae type)</taxon>
        <taxon>Loliodinae</taxon>
        <taxon>Loliinae</taxon>
        <taxon>Lolium</taxon>
    </lineage>
</organism>
<accession>A0AAD8W126</accession>
<feature type="domain" description="Integrase zinc-binding" evidence="3">
    <location>
        <begin position="402"/>
        <end position="438"/>
    </location>
</feature>
<reference evidence="4" key="1">
    <citation type="submission" date="2023-07" db="EMBL/GenBank/DDBJ databases">
        <title>A chromosome-level genome assembly of Lolium multiflorum.</title>
        <authorList>
            <person name="Chen Y."/>
            <person name="Copetti D."/>
            <person name="Kolliker R."/>
            <person name="Studer B."/>
        </authorList>
    </citation>
    <scope>NUCLEOTIDE SEQUENCE</scope>
    <source>
        <strain evidence="4">02402/16</strain>
        <tissue evidence="4">Leaf</tissue>
    </source>
</reference>
<feature type="region of interest" description="Disordered" evidence="1">
    <location>
        <begin position="832"/>
        <end position="852"/>
    </location>
</feature>
<dbReference type="CDD" id="cd00303">
    <property type="entry name" value="retropepsin_like"/>
    <property type="match status" value="1"/>
</dbReference>
<feature type="region of interest" description="Disordered" evidence="1">
    <location>
        <begin position="622"/>
        <end position="646"/>
    </location>
</feature>
<evidence type="ECO:0000313" key="4">
    <source>
        <dbReference type="EMBL" id="KAK1628893.1"/>
    </source>
</evidence>
<feature type="compositionally biased region" description="Basic and acidic residues" evidence="1">
    <location>
        <begin position="488"/>
        <end position="512"/>
    </location>
</feature>
<feature type="compositionally biased region" description="Polar residues" evidence="1">
    <location>
        <begin position="229"/>
        <end position="240"/>
    </location>
</feature>
<gene>
    <name evidence="4" type="ORF">QYE76_003208</name>
</gene>
<keyword evidence="5" id="KW-1185">Reference proteome</keyword>
<sequence length="852" mass="96092">MQTLNQAVAEIRTFVQPPPQQQPLEEEDNVHGDFADAPAAHGRGVGRGVGCGIGDGLRGRGFVPVGAQRVPQQQDDGLGKQKFSITRFEGGTDVEEYLSWELKIEKLWRLHDYTEDRNVKLASSKFDGYALRWWDGISRAREEDGEFPILSWSHIKEIYSARVRESIGMTMQRFLHGLKYTMKGAGRYMPRAPPSTAPAPSSRPADVSTSSRKPVSNVSTTKKPAPAASGTSSNMSTTCNRDMSCHTYGGKGHFKRDCPKRKVMIINEDDEYDTGDDADLHALEDDEYGSDGVDAYPSEARTIVVSHRALNVQQSASTQRCNLFQTKALVGPDKACKVIIDGGSCRNLASKELCAKLKLKYLPHPHPYYIQWLSYNGEMKVNHMVRVDFEIGPYKDCIDFDEESHAAGLMGHFGREKMLLMLADHFYWPKMRRHVHRVNMEASKTANFVRKIHDKTKELIEKKGKRNADRVNKKRKEMLFKPGMKIEQTSHEEERRRASEEREAYAKGEDVTSRNGRHTGRSGATPGSIGCHNGRPDLRRPVHRCQPYPVQAIMVIEMSESIVMRYLKHAIIDMYENNRTEVLCPCRRCKRGKWFDPYSGKLQGHLLTNGFMHGHTQWMSDDGAEVNGATAAGGNNGRQEGGHHDIDDDEEFVAQDDNLDDDNNLDDDEEVPLASVVRDPHLQDLLLEKTKGAKRKSKLEQLEIDSNTPLYDSGRGLGESRLRVALDVLQMKAKHGWTDTSVDDILEYVKDLLPAGNTCPGSLAEAKRITCPLDLPHEKYHACINDCIMYRKEHMDKTKCPVCEAERYKKGKKKAPRKVVWYFPLAPGFNGSTRTARKQSSCAGTQKERRQC</sequence>
<dbReference type="Gene3D" id="1.10.340.70">
    <property type="match status" value="1"/>
</dbReference>
<dbReference type="EMBL" id="JAUUTY010000005">
    <property type="protein sequence ID" value="KAK1628893.1"/>
    <property type="molecule type" value="Genomic_DNA"/>
</dbReference>